<geneLocation type="plasmid" evidence="1 2">
    <name>pBMV_3</name>
</geneLocation>
<accession>A0A0B6A925</accession>
<reference evidence="1 2" key="1">
    <citation type="journal article" date="2015" name="Genome Announc.">
        <title>Complete genome sequences for 35 biothreat assay-relevant bacillus species.</title>
        <authorList>
            <person name="Johnson S.L."/>
            <person name="Daligault H.E."/>
            <person name="Davenport K.W."/>
            <person name="Jaissle J."/>
            <person name="Frey K.G."/>
            <person name="Ladner J.T."/>
            <person name="Broomall S.M."/>
            <person name="Bishop-Lilly K.A."/>
            <person name="Bruce D.C."/>
            <person name="Gibbons H.S."/>
            <person name="Coyne S.R."/>
            <person name="Lo C.C."/>
            <person name="Meincke L."/>
            <person name="Munk A.C."/>
            <person name="Koroleva G.I."/>
            <person name="Rosenzweig C.N."/>
            <person name="Palacios G.F."/>
            <person name="Redden C.L."/>
            <person name="Minogue T.D."/>
            <person name="Chain P.S."/>
        </authorList>
    </citation>
    <scope>NUCLEOTIDE SEQUENCE [LARGE SCALE GENOMIC DNA]</scope>
    <source>
        <strain evidence="2">ATCC 14581 / DSM 32 / JCM 2506 / NBRC 15308 / NCIMB 9376 / NCTC 10342 / NRRL B-14308 / VKM B-512</strain>
        <plasmid evidence="1 2">pBMV_3</plasmid>
    </source>
</reference>
<proteinExistence type="predicted"/>
<dbReference type="KEGG" id="bmeg:BG04_6005"/>
<evidence type="ECO:0000313" key="1">
    <source>
        <dbReference type="EMBL" id="AJI20066.1"/>
    </source>
</evidence>
<name>A0A0B6A925_PRIM2</name>
<dbReference type="EMBL" id="CP009915">
    <property type="protein sequence ID" value="AJI20066.1"/>
    <property type="molecule type" value="Genomic_DNA"/>
</dbReference>
<dbReference type="Proteomes" id="UP000031829">
    <property type="component" value="Plasmid pBMV_3"/>
</dbReference>
<dbReference type="AlphaFoldDB" id="A0A0B6A925"/>
<evidence type="ECO:0000313" key="2">
    <source>
        <dbReference type="Proteomes" id="UP000031829"/>
    </source>
</evidence>
<organism evidence="1 2">
    <name type="scientific">Priestia megaterium (strain ATCC 14581 / DSM 32 / CCUG 1817 / JCM 2506 / NBRC 15308 / NCIMB 9376 / NCTC 10342 / NRRL B-14308 / VKM B-512 / Ford 19)</name>
    <name type="common">Bacillus megaterium</name>
    <dbReference type="NCBI Taxonomy" id="1348623"/>
    <lineage>
        <taxon>Bacteria</taxon>
        <taxon>Bacillati</taxon>
        <taxon>Bacillota</taxon>
        <taxon>Bacilli</taxon>
        <taxon>Bacillales</taxon>
        <taxon>Bacillaceae</taxon>
        <taxon>Priestia</taxon>
    </lineage>
</organism>
<gene>
    <name evidence="1" type="ORF">BG04_6005</name>
</gene>
<dbReference type="RefSeq" id="WP_034656325.1">
    <property type="nucleotide sequence ID" value="NZ_BCVB01000032.1"/>
</dbReference>
<dbReference type="HOGENOM" id="CLU_1500656_0_0_9"/>
<dbReference type="GeneID" id="93646116"/>
<protein>
    <submittedName>
        <fullName evidence="1">Uncharacterized protein</fullName>
    </submittedName>
</protein>
<keyword evidence="1" id="KW-0614">Plasmid</keyword>
<sequence>MTKLFAINAGESLFAVAKAENEEEVLTILVNRELEEQEDFGIRAHIDDFSIEGLYGDFFYDEKGSFIESHILDYPRHIRKMSTKESHTYIRSHVEKNARAFWKDHPFYADLYLREVKKFEAVEKEGGNTFHPHFSEEFYFNTAKLIITGTDWYGEDVQIIEIDLTDRNYQLIFELTLDE</sequence>